<sequence length="330" mass="36817">MGPEFMKILEGSGNIVNRLKSTDLTSYDFMSMEVQVNTVWIIKLNYMGLVDASKRVLHTTTEDKRPGARPYFSLTCTAMWQRDGPERVTRWMDEYAGLPDSAAVLDFIRHAIATPFPPMRPCIPEGMYFELNLAPHGPALRPFLNSLRAPFKWIIESPAIAEWHSEVAMAGKEDRLAAYAALARKTKEAGNAAFAKRDRDGAVELYKEAIEHAVRAATEGASEESMKREQVYRLLAICASNCAAAYLLEGDGMDAQKALESAQEAEEFDKSYVKGYQRQARAHEILGDLDKAIDVMERARACPDVTENMKSGIESRLAELQLNRASASEK</sequence>
<reference evidence="1" key="1">
    <citation type="submission" date="2021-03" db="EMBL/GenBank/DDBJ databases">
        <authorList>
            <consortium name="DOE Joint Genome Institute"/>
            <person name="Ahrendt S."/>
            <person name="Looney B.P."/>
            <person name="Miyauchi S."/>
            <person name="Morin E."/>
            <person name="Drula E."/>
            <person name="Courty P.E."/>
            <person name="Chicoki N."/>
            <person name="Fauchery L."/>
            <person name="Kohler A."/>
            <person name="Kuo A."/>
            <person name="Labutti K."/>
            <person name="Pangilinan J."/>
            <person name="Lipzen A."/>
            <person name="Riley R."/>
            <person name="Andreopoulos W."/>
            <person name="He G."/>
            <person name="Johnson J."/>
            <person name="Barry K.W."/>
            <person name="Grigoriev I.V."/>
            <person name="Nagy L."/>
            <person name="Hibbett D."/>
            <person name="Henrissat B."/>
            <person name="Matheny P.B."/>
            <person name="Labbe J."/>
            <person name="Martin F."/>
        </authorList>
    </citation>
    <scope>NUCLEOTIDE SEQUENCE</scope>
    <source>
        <strain evidence="1">HHB10654</strain>
    </source>
</reference>
<comment type="caution">
    <text evidence="1">The sequence shown here is derived from an EMBL/GenBank/DDBJ whole genome shotgun (WGS) entry which is preliminary data.</text>
</comment>
<protein>
    <submittedName>
        <fullName evidence="1">Uncharacterized protein</fullName>
    </submittedName>
</protein>
<keyword evidence="2" id="KW-1185">Reference proteome</keyword>
<name>A0ACB8TCC3_9AGAM</name>
<gene>
    <name evidence="1" type="ORF">BV25DRAFT_1879765</name>
</gene>
<organism evidence="1 2">
    <name type="scientific">Artomyces pyxidatus</name>
    <dbReference type="NCBI Taxonomy" id="48021"/>
    <lineage>
        <taxon>Eukaryota</taxon>
        <taxon>Fungi</taxon>
        <taxon>Dikarya</taxon>
        <taxon>Basidiomycota</taxon>
        <taxon>Agaricomycotina</taxon>
        <taxon>Agaricomycetes</taxon>
        <taxon>Russulales</taxon>
        <taxon>Auriscalpiaceae</taxon>
        <taxon>Artomyces</taxon>
    </lineage>
</organism>
<reference evidence="1" key="2">
    <citation type="journal article" date="2022" name="New Phytol.">
        <title>Evolutionary transition to the ectomycorrhizal habit in the genomes of a hyperdiverse lineage of mushroom-forming fungi.</title>
        <authorList>
            <person name="Looney B."/>
            <person name="Miyauchi S."/>
            <person name="Morin E."/>
            <person name="Drula E."/>
            <person name="Courty P.E."/>
            <person name="Kohler A."/>
            <person name="Kuo A."/>
            <person name="LaButti K."/>
            <person name="Pangilinan J."/>
            <person name="Lipzen A."/>
            <person name="Riley R."/>
            <person name="Andreopoulos W."/>
            <person name="He G."/>
            <person name="Johnson J."/>
            <person name="Nolan M."/>
            <person name="Tritt A."/>
            <person name="Barry K.W."/>
            <person name="Grigoriev I.V."/>
            <person name="Nagy L.G."/>
            <person name="Hibbett D."/>
            <person name="Henrissat B."/>
            <person name="Matheny P.B."/>
            <person name="Labbe J."/>
            <person name="Martin F.M."/>
        </authorList>
    </citation>
    <scope>NUCLEOTIDE SEQUENCE</scope>
    <source>
        <strain evidence="1">HHB10654</strain>
    </source>
</reference>
<evidence type="ECO:0000313" key="2">
    <source>
        <dbReference type="Proteomes" id="UP000814140"/>
    </source>
</evidence>
<dbReference type="EMBL" id="MU277194">
    <property type="protein sequence ID" value="KAI0065846.1"/>
    <property type="molecule type" value="Genomic_DNA"/>
</dbReference>
<evidence type="ECO:0000313" key="1">
    <source>
        <dbReference type="EMBL" id="KAI0065846.1"/>
    </source>
</evidence>
<dbReference type="Proteomes" id="UP000814140">
    <property type="component" value="Unassembled WGS sequence"/>
</dbReference>
<accession>A0ACB8TCC3</accession>
<proteinExistence type="predicted"/>